<dbReference type="PANTHER" id="PTHR43033">
    <property type="entry name" value="TRNA(ILE)-LYSIDINE SYNTHASE-RELATED"/>
    <property type="match status" value="1"/>
</dbReference>
<comment type="subcellular location">
    <subcellularLocation>
        <location evidence="7">Cytoplasm</location>
    </subcellularLocation>
</comment>
<feature type="binding site" evidence="7">
    <location>
        <begin position="33"/>
        <end position="38"/>
    </location>
    <ligand>
        <name>ATP</name>
        <dbReference type="ChEBI" id="CHEBI:30616"/>
    </ligand>
</feature>
<evidence type="ECO:0000256" key="5">
    <source>
        <dbReference type="ARBA" id="ARBA00022840"/>
    </source>
</evidence>
<evidence type="ECO:0000256" key="8">
    <source>
        <dbReference type="SAM" id="MobiDB-lite"/>
    </source>
</evidence>
<dbReference type="InterPro" id="IPR015262">
    <property type="entry name" value="tRNA_Ile_lys_synt_subst-bd"/>
</dbReference>
<keyword evidence="12" id="KW-1185">Reference proteome</keyword>
<feature type="domain" description="tRNA(Ile)-lysidine/2-thiocytidine synthase N-terminal" evidence="9">
    <location>
        <begin position="28"/>
        <end position="198"/>
    </location>
</feature>
<dbReference type="OrthoDB" id="5244702at2"/>
<dbReference type="EC" id="6.3.4.19" evidence="7"/>
<dbReference type="GO" id="GO:0032267">
    <property type="term" value="F:tRNA(Ile)-lysidine synthase activity"/>
    <property type="evidence" value="ECO:0007669"/>
    <property type="project" value="UniProtKB-EC"/>
</dbReference>
<comment type="caution">
    <text evidence="11">The sequence shown here is derived from an EMBL/GenBank/DDBJ whole genome shotgun (WGS) entry which is preliminary data.</text>
</comment>
<dbReference type="GO" id="GO:0005737">
    <property type="term" value="C:cytoplasm"/>
    <property type="evidence" value="ECO:0007669"/>
    <property type="project" value="UniProtKB-SubCell"/>
</dbReference>
<dbReference type="SUPFAM" id="SSF52402">
    <property type="entry name" value="Adenine nucleotide alpha hydrolases-like"/>
    <property type="match status" value="1"/>
</dbReference>
<protein>
    <recommendedName>
        <fullName evidence="7">tRNA(Ile)-lysidine synthase</fullName>
        <ecNumber evidence="7">6.3.4.19</ecNumber>
    </recommendedName>
    <alternativeName>
        <fullName evidence="7">tRNA(Ile)-2-lysyl-cytidine synthase</fullName>
    </alternativeName>
    <alternativeName>
        <fullName evidence="7">tRNA(Ile)-lysidine synthetase</fullName>
    </alternativeName>
</protein>
<dbReference type="PANTHER" id="PTHR43033:SF1">
    <property type="entry name" value="TRNA(ILE)-LYSIDINE SYNTHASE-RELATED"/>
    <property type="match status" value="1"/>
</dbReference>
<dbReference type="Gene3D" id="3.40.50.620">
    <property type="entry name" value="HUPs"/>
    <property type="match status" value="1"/>
</dbReference>
<evidence type="ECO:0000256" key="3">
    <source>
        <dbReference type="ARBA" id="ARBA00022694"/>
    </source>
</evidence>
<evidence type="ECO:0000259" key="10">
    <source>
        <dbReference type="Pfam" id="PF09179"/>
    </source>
</evidence>
<keyword evidence="5 7" id="KW-0067">ATP-binding</keyword>
<keyword evidence="1 7" id="KW-0963">Cytoplasm</keyword>
<dbReference type="NCBIfam" id="TIGR02432">
    <property type="entry name" value="lysidine_TilS_N"/>
    <property type="match status" value="1"/>
</dbReference>
<dbReference type="Gene3D" id="1.20.59.20">
    <property type="match status" value="1"/>
</dbReference>
<dbReference type="HAMAP" id="MF_01161">
    <property type="entry name" value="tRNA_Ile_lys_synt"/>
    <property type="match status" value="1"/>
</dbReference>
<reference evidence="11 12" key="1">
    <citation type="submission" date="2017-10" db="EMBL/GenBank/DDBJ databases">
        <title>Sequencing the genomes of 1000 actinobacteria strains.</title>
        <authorList>
            <person name="Klenk H.-P."/>
        </authorList>
    </citation>
    <scope>NUCLEOTIDE SEQUENCE [LARGE SCALE GENOMIC DNA]</scope>
    <source>
        <strain evidence="11 12">DSM 21838</strain>
    </source>
</reference>
<name>A0A2A9ENC3_9MICO</name>
<comment type="catalytic activity">
    <reaction evidence="6 7">
        <text>cytidine(34) in tRNA(Ile2) + L-lysine + ATP = lysidine(34) in tRNA(Ile2) + AMP + diphosphate + H(+)</text>
        <dbReference type="Rhea" id="RHEA:43744"/>
        <dbReference type="Rhea" id="RHEA-COMP:10625"/>
        <dbReference type="Rhea" id="RHEA-COMP:10670"/>
        <dbReference type="ChEBI" id="CHEBI:15378"/>
        <dbReference type="ChEBI" id="CHEBI:30616"/>
        <dbReference type="ChEBI" id="CHEBI:32551"/>
        <dbReference type="ChEBI" id="CHEBI:33019"/>
        <dbReference type="ChEBI" id="CHEBI:82748"/>
        <dbReference type="ChEBI" id="CHEBI:83665"/>
        <dbReference type="ChEBI" id="CHEBI:456215"/>
        <dbReference type="EC" id="6.3.4.19"/>
    </reaction>
</comment>
<keyword evidence="2 7" id="KW-0436">Ligase</keyword>
<keyword evidence="3 7" id="KW-0819">tRNA processing</keyword>
<dbReference type="InterPro" id="IPR012094">
    <property type="entry name" value="tRNA_Ile_lys_synt"/>
</dbReference>
<dbReference type="Pfam" id="PF01171">
    <property type="entry name" value="ATP_bind_3"/>
    <property type="match status" value="1"/>
</dbReference>
<evidence type="ECO:0000256" key="7">
    <source>
        <dbReference type="HAMAP-Rule" id="MF_01161"/>
    </source>
</evidence>
<keyword evidence="4 7" id="KW-0547">Nucleotide-binding</keyword>
<dbReference type="Pfam" id="PF09179">
    <property type="entry name" value="TilS"/>
    <property type="match status" value="1"/>
</dbReference>
<organism evidence="11 12">
    <name type="scientific">Georgenia soli</name>
    <dbReference type="NCBI Taxonomy" id="638953"/>
    <lineage>
        <taxon>Bacteria</taxon>
        <taxon>Bacillati</taxon>
        <taxon>Actinomycetota</taxon>
        <taxon>Actinomycetes</taxon>
        <taxon>Micrococcales</taxon>
        <taxon>Bogoriellaceae</taxon>
        <taxon>Georgenia</taxon>
    </lineage>
</organism>
<feature type="region of interest" description="Disordered" evidence="8">
    <location>
        <begin position="266"/>
        <end position="286"/>
    </location>
</feature>
<dbReference type="GO" id="GO:0005524">
    <property type="term" value="F:ATP binding"/>
    <property type="evidence" value="ECO:0007669"/>
    <property type="project" value="UniProtKB-UniRule"/>
</dbReference>
<evidence type="ECO:0000313" key="12">
    <source>
        <dbReference type="Proteomes" id="UP000222106"/>
    </source>
</evidence>
<evidence type="ECO:0000256" key="4">
    <source>
        <dbReference type="ARBA" id="ARBA00022741"/>
    </source>
</evidence>
<evidence type="ECO:0000256" key="2">
    <source>
        <dbReference type="ARBA" id="ARBA00022598"/>
    </source>
</evidence>
<dbReference type="AlphaFoldDB" id="A0A2A9ENC3"/>
<dbReference type="SUPFAM" id="SSF82829">
    <property type="entry name" value="MesJ substrate recognition domain-like"/>
    <property type="match status" value="1"/>
</dbReference>
<comment type="similarity">
    <text evidence="7">Belongs to the tRNA(Ile)-lysidine synthase family.</text>
</comment>
<evidence type="ECO:0000256" key="1">
    <source>
        <dbReference type="ARBA" id="ARBA00022490"/>
    </source>
</evidence>
<dbReference type="RefSeq" id="WP_098484243.1">
    <property type="nucleotide sequence ID" value="NZ_PDJI01000004.1"/>
</dbReference>
<sequence>MAGPHPDVAAARRAVRETLADLPPGARVLVACSGGADSLALAAATAFVAPRAGWQAGAVVVDHRLQDGSVEVARVAAAQCRDLGLDPVVVREVDVDGGARGTGAGGPEAAARTARYAALADAAAQAGAAAVLLGHTLDDQAETVLLGLARGSGARSLAGMPPVRGLWHRPFLGLRRTQTEQVCRAVGLDFIRDPTNAASGPWRAADGSPLRRAAVRERALPALTEALGPGVVEALGRTAAHLARDTDLLDALAQDLLDRAVAAAGEGAGGAAGPDDDAPHPTDDSGVTLDVAVLADAHPALRTRALHAAALRAGATPGALAAVHVEALDALVTRYHGQGAVPLPGPVLGRRRCGRLTLAPPDPGSPAGPART</sequence>
<comment type="domain">
    <text evidence="7">The N-terminal region contains the highly conserved SGGXDS motif, predicted to be a P-loop motif involved in ATP binding.</text>
</comment>
<feature type="domain" description="tRNA(Ile)-lysidine synthase substrate-binding" evidence="10">
    <location>
        <begin position="289"/>
        <end position="356"/>
    </location>
</feature>
<evidence type="ECO:0000259" key="9">
    <source>
        <dbReference type="Pfam" id="PF01171"/>
    </source>
</evidence>
<evidence type="ECO:0000313" key="11">
    <source>
        <dbReference type="EMBL" id="PFG40293.1"/>
    </source>
</evidence>
<evidence type="ECO:0000256" key="6">
    <source>
        <dbReference type="ARBA" id="ARBA00048539"/>
    </source>
</evidence>
<dbReference type="EMBL" id="PDJI01000004">
    <property type="protein sequence ID" value="PFG40293.1"/>
    <property type="molecule type" value="Genomic_DNA"/>
</dbReference>
<gene>
    <name evidence="7" type="primary">tilS</name>
    <name evidence="11" type="ORF">ATJ97_2818</name>
</gene>
<proteinExistence type="inferred from homology"/>
<accession>A0A2A9ENC3</accession>
<dbReference type="InterPro" id="IPR014729">
    <property type="entry name" value="Rossmann-like_a/b/a_fold"/>
</dbReference>
<dbReference type="InterPro" id="IPR012795">
    <property type="entry name" value="tRNA_Ile_lys_synt_N"/>
</dbReference>
<dbReference type="InterPro" id="IPR011063">
    <property type="entry name" value="TilS/TtcA_N"/>
</dbReference>
<comment type="function">
    <text evidence="7">Ligates lysine onto the cytidine present at position 34 of the AUA codon-specific tRNA(Ile) that contains the anticodon CAU, in an ATP-dependent manner. Cytidine is converted to lysidine, thus changing the amino acid specificity of the tRNA from methionine to isoleucine.</text>
</comment>
<dbReference type="CDD" id="cd01992">
    <property type="entry name" value="TilS_N"/>
    <property type="match status" value="1"/>
</dbReference>
<dbReference type="Proteomes" id="UP000222106">
    <property type="component" value="Unassembled WGS sequence"/>
</dbReference>
<dbReference type="GO" id="GO:0006400">
    <property type="term" value="P:tRNA modification"/>
    <property type="evidence" value="ECO:0007669"/>
    <property type="project" value="UniProtKB-UniRule"/>
</dbReference>